<evidence type="ECO:0000313" key="13">
    <source>
        <dbReference type="Proteomes" id="UP001206639"/>
    </source>
</evidence>
<keyword evidence="2 12" id="KW-0575">Peroxidase</keyword>
<evidence type="ECO:0000259" key="11">
    <source>
        <dbReference type="Pfam" id="PF20628"/>
    </source>
</evidence>
<dbReference type="NCBIfam" id="TIGR01413">
    <property type="entry name" value="Dyp_perox_fam"/>
    <property type="match status" value="1"/>
</dbReference>
<dbReference type="InterPro" id="IPR048328">
    <property type="entry name" value="Dyp_perox_C"/>
</dbReference>
<dbReference type="InterPro" id="IPR011008">
    <property type="entry name" value="Dimeric_a/b-barrel"/>
</dbReference>
<reference evidence="13" key="1">
    <citation type="submission" date="2023-07" db="EMBL/GenBank/DDBJ databases">
        <authorList>
            <person name="Deng Y."/>
            <person name="Zhang Y.-Q."/>
        </authorList>
    </citation>
    <scope>NUCLEOTIDE SEQUENCE [LARGE SCALE GENOMIC DNA]</scope>
    <source>
        <strain evidence="13">CPCC 205710</strain>
    </source>
</reference>
<evidence type="ECO:0000256" key="4">
    <source>
        <dbReference type="ARBA" id="ARBA00022723"/>
    </source>
</evidence>
<dbReference type="PANTHER" id="PTHR30521">
    <property type="entry name" value="DEFERROCHELATASE/PEROXIDASE"/>
    <property type="match status" value="1"/>
</dbReference>
<dbReference type="Pfam" id="PF20628">
    <property type="entry name" value="Dyp_perox_C"/>
    <property type="match status" value="1"/>
</dbReference>
<accession>A0ABT2MHV0</accession>
<evidence type="ECO:0000259" key="10">
    <source>
        <dbReference type="Pfam" id="PF04261"/>
    </source>
</evidence>
<evidence type="ECO:0000256" key="5">
    <source>
        <dbReference type="ARBA" id="ARBA00022729"/>
    </source>
</evidence>
<name>A0ABT2MHV0_9MYCO</name>
<keyword evidence="6" id="KW-0560">Oxidoreductase</keyword>
<evidence type="ECO:0000256" key="9">
    <source>
        <dbReference type="SAM" id="MobiDB-lite"/>
    </source>
</evidence>
<dbReference type="Proteomes" id="UP001206639">
    <property type="component" value="Unassembled WGS sequence"/>
</dbReference>
<evidence type="ECO:0000256" key="3">
    <source>
        <dbReference type="ARBA" id="ARBA00022617"/>
    </source>
</evidence>
<keyword evidence="5" id="KW-0732">Signal</keyword>
<dbReference type="GO" id="GO:0004601">
    <property type="term" value="F:peroxidase activity"/>
    <property type="evidence" value="ECO:0007669"/>
    <property type="project" value="UniProtKB-KW"/>
</dbReference>
<gene>
    <name evidence="12" type="ORF">N4S67_25965</name>
</gene>
<comment type="caution">
    <text evidence="12">The sequence shown here is derived from an EMBL/GenBank/DDBJ whole genome shotgun (WGS) entry which is preliminary data.</text>
</comment>
<dbReference type="InterPro" id="IPR048327">
    <property type="entry name" value="Dyp_perox_N"/>
</dbReference>
<evidence type="ECO:0000313" key="12">
    <source>
        <dbReference type="EMBL" id="MCT7661847.1"/>
    </source>
</evidence>
<dbReference type="PANTHER" id="PTHR30521:SF4">
    <property type="entry name" value="DEFERROCHELATASE"/>
    <property type="match status" value="1"/>
</dbReference>
<keyword evidence="13" id="KW-1185">Reference proteome</keyword>
<protein>
    <submittedName>
        <fullName evidence="12">Dyp-type peroxidase</fullName>
    </submittedName>
</protein>
<evidence type="ECO:0000256" key="8">
    <source>
        <dbReference type="ARBA" id="ARBA00025737"/>
    </source>
</evidence>
<organism evidence="12 13">
    <name type="scientific">Mycobacterium deserti</name>
    <dbReference type="NCBI Taxonomy" id="2978347"/>
    <lineage>
        <taxon>Bacteria</taxon>
        <taxon>Bacillati</taxon>
        <taxon>Actinomycetota</taxon>
        <taxon>Actinomycetes</taxon>
        <taxon>Mycobacteriales</taxon>
        <taxon>Mycobacteriaceae</taxon>
        <taxon>Mycobacterium</taxon>
    </lineage>
</organism>
<comment type="cofactor">
    <cofactor evidence="1">
        <name>heme b</name>
        <dbReference type="ChEBI" id="CHEBI:60344"/>
    </cofactor>
</comment>
<evidence type="ECO:0000256" key="1">
    <source>
        <dbReference type="ARBA" id="ARBA00001970"/>
    </source>
</evidence>
<keyword evidence="3" id="KW-0349">Heme</keyword>
<dbReference type="Pfam" id="PF04261">
    <property type="entry name" value="Dyp_perox_N"/>
    <property type="match status" value="1"/>
</dbReference>
<proteinExistence type="inferred from homology"/>
<feature type="domain" description="Dyp-type peroxidase C-terminal" evidence="11">
    <location>
        <begin position="197"/>
        <end position="401"/>
    </location>
</feature>
<keyword evidence="7" id="KW-0408">Iron</keyword>
<evidence type="ECO:0000256" key="7">
    <source>
        <dbReference type="ARBA" id="ARBA00023004"/>
    </source>
</evidence>
<comment type="similarity">
    <text evidence="8">Belongs to the DyP-type peroxidase family.</text>
</comment>
<dbReference type="EMBL" id="JAODWD010000007">
    <property type="protein sequence ID" value="MCT7661847.1"/>
    <property type="molecule type" value="Genomic_DNA"/>
</dbReference>
<dbReference type="RefSeq" id="WP_260995924.1">
    <property type="nucleotide sequence ID" value="NZ_JAODWD010000007.1"/>
</dbReference>
<evidence type="ECO:0000256" key="6">
    <source>
        <dbReference type="ARBA" id="ARBA00023002"/>
    </source>
</evidence>
<feature type="domain" description="Dyp-type peroxidase N-terminal" evidence="10">
    <location>
        <begin position="36"/>
        <end position="188"/>
    </location>
</feature>
<dbReference type="InterPro" id="IPR006314">
    <property type="entry name" value="Dyp_peroxidase"/>
</dbReference>
<keyword evidence="4" id="KW-0479">Metal-binding</keyword>
<evidence type="ECO:0000256" key="2">
    <source>
        <dbReference type="ARBA" id="ARBA00022559"/>
    </source>
</evidence>
<dbReference type="SUPFAM" id="SSF54909">
    <property type="entry name" value="Dimeric alpha+beta barrel"/>
    <property type="match status" value="1"/>
</dbReference>
<sequence>MIAAGATSVGIIASKDPRFDQESGSPPMEPFQGPHQGGIASDQQAYALFLACDLAKSGKEHLRELLDVWSAVAAEITAGNPPPQPAGLTPGFSADTDVGAGLDPARLTVTFGLGPGVFGDGMGLDSQRPKHLRPLPEFLGDTLNPAWSDGDVLVQICADDAQVVSHAFRALRARMPGLARMRWTQYGFLSRPAAGGTPRNLLGHKDGTVNPRPGTAEFNRSVWVDSVDEPAWFHGGSYLVFRKIRMKTADWDQLPLAEQDRIIGRQRADGAPLGGVDEFDAVDLQARASDGEPVIPKNAHIRLVHGFAMLRRSYNYDYGTLIANAGGTPDPVPVPPHVHASDTPAHAHGGHSQLDTGLLFAAYMNDPPAQFIAAQRALANDPLNGLIQHTGSAIFAMPSGCAKGEPIAKVLTD</sequence>
<dbReference type="PROSITE" id="PS51404">
    <property type="entry name" value="DYP_PEROXIDASE"/>
    <property type="match status" value="1"/>
</dbReference>
<feature type="region of interest" description="Disordered" evidence="9">
    <location>
        <begin position="1"/>
        <end position="30"/>
    </location>
</feature>